<feature type="compositionally biased region" description="Basic and acidic residues" evidence="1">
    <location>
        <begin position="39"/>
        <end position="59"/>
    </location>
</feature>
<feature type="region of interest" description="Disordered" evidence="1">
    <location>
        <begin position="241"/>
        <end position="261"/>
    </location>
</feature>
<sequence>MSSEPSKIEETLEPHDSSIVEAEAQQDHFENPPSYEVDENFKRKPDATEEDWRLGSPLDKEAPCPEDWATRPIPNLIFALTPLVKNSSVIREWFKTVPERDWYAALRLNAKNIPGLMRDGFHWSSANIIPGRGFILLNNRDLPREIGLGLTSCNHTRTYKLKGNENTDIEWRGTLYVSARKSCTITTFDLNWLTQDKIIFVSAYDWNSKPVYSYNWFRNSENFNVVYEGMPLKGWWPWPKAEPPSQGNASAATRENSIGER</sequence>
<gene>
    <name evidence="2" type="ORF">CBYS24578_00014877</name>
</gene>
<dbReference type="OrthoDB" id="4589291at2759"/>
<reference evidence="2 3" key="2">
    <citation type="submission" date="2021-10" db="EMBL/GenBank/DDBJ databases">
        <authorList>
            <person name="Piombo E."/>
        </authorList>
    </citation>
    <scope>NUCLEOTIDE SEQUENCE [LARGE SCALE GENOMIC DNA]</scope>
</reference>
<keyword evidence="3" id="KW-1185">Reference proteome</keyword>
<feature type="compositionally biased region" description="Polar residues" evidence="1">
    <location>
        <begin position="245"/>
        <end position="261"/>
    </location>
</feature>
<dbReference type="EMBL" id="CABFNO020001436">
    <property type="protein sequence ID" value="CAG9987528.1"/>
    <property type="molecule type" value="Genomic_DNA"/>
</dbReference>
<evidence type="ECO:0000313" key="3">
    <source>
        <dbReference type="Proteomes" id="UP000754883"/>
    </source>
</evidence>
<reference evidence="3" key="1">
    <citation type="submission" date="2019-06" db="EMBL/GenBank/DDBJ databases">
        <authorList>
            <person name="Broberg M."/>
        </authorList>
    </citation>
    <scope>NUCLEOTIDE SEQUENCE [LARGE SCALE GENOMIC DNA]</scope>
</reference>
<name>A0A9N9UGD3_9HYPO</name>
<comment type="caution">
    <text evidence="2">The sequence shown here is derived from an EMBL/GenBank/DDBJ whole genome shotgun (WGS) entry which is preliminary data.</text>
</comment>
<evidence type="ECO:0000256" key="1">
    <source>
        <dbReference type="SAM" id="MobiDB-lite"/>
    </source>
</evidence>
<feature type="region of interest" description="Disordered" evidence="1">
    <location>
        <begin position="1"/>
        <end position="59"/>
    </location>
</feature>
<protein>
    <submittedName>
        <fullName evidence="2">Uncharacterized protein</fullName>
    </submittedName>
</protein>
<evidence type="ECO:0000313" key="2">
    <source>
        <dbReference type="EMBL" id="CAG9987528.1"/>
    </source>
</evidence>
<organism evidence="2 3">
    <name type="scientific">Clonostachys byssicola</name>
    <dbReference type="NCBI Taxonomy" id="160290"/>
    <lineage>
        <taxon>Eukaryota</taxon>
        <taxon>Fungi</taxon>
        <taxon>Dikarya</taxon>
        <taxon>Ascomycota</taxon>
        <taxon>Pezizomycotina</taxon>
        <taxon>Sordariomycetes</taxon>
        <taxon>Hypocreomycetidae</taxon>
        <taxon>Hypocreales</taxon>
        <taxon>Bionectriaceae</taxon>
        <taxon>Clonostachys</taxon>
    </lineage>
</organism>
<feature type="compositionally biased region" description="Basic and acidic residues" evidence="1">
    <location>
        <begin position="1"/>
        <end position="18"/>
    </location>
</feature>
<dbReference type="Proteomes" id="UP000754883">
    <property type="component" value="Unassembled WGS sequence"/>
</dbReference>
<dbReference type="AlphaFoldDB" id="A0A9N9UGD3"/>
<proteinExistence type="predicted"/>
<accession>A0A9N9UGD3</accession>